<keyword evidence="1" id="KW-0472">Membrane</keyword>
<dbReference type="AlphaFoldDB" id="A0A382WN85"/>
<protein>
    <submittedName>
        <fullName evidence="2">Uncharacterized protein</fullName>
    </submittedName>
</protein>
<keyword evidence="1" id="KW-1133">Transmembrane helix</keyword>
<reference evidence="2" key="1">
    <citation type="submission" date="2018-05" db="EMBL/GenBank/DDBJ databases">
        <authorList>
            <person name="Lanie J.A."/>
            <person name="Ng W.-L."/>
            <person name="Kazmierczak K.M."/>
            <person name="Andrzejewski T.M."/>
            <person name="Davidsen T.M."/>
            <person name="Wayne K.J."/>
            <person name="Tettelin H."/>
            <person name="Glass J.I."/>
            <person name="Rusch D."/>
            <person name="Podicherti R."/>
            <person name="Tsui H.-C.T."/>
            <person name="Winkler M.E."/>
        </authorList>
    </citation>
    <scope>NUCLEOTIDE SEQUENCE</scope>
</reference>
<feature type="non-terminal residue" evidence="2">
    <location>
        <position position="82"/>
    </location>
</feature>
<name>A0A382WN85_9ZZZZ</name>
<gene>
    <name evidence="2" type="ORF">METZ01_LOCUS413126</name>
</gene>
<accession>A0A382WN85</accession>
<feature type="transmembrane region" description="Helical" evidence="1">
    <location>
        <begin position="41"/>
        <end position="58"/>
    </location>
</feature>
<evidence type="ECO:0000313" key="2">
    <source>
        <dbReference type="EMBL" id="SVD60272.1"/>
    </source>
</evidence>
<sequence>MLFLYEIMCWIQFAGKTAEIRNGADVFIRQLIMGFGKHSESIYGLLLIIVFCGIMIINRNMLKNGRLKFTFLIYMLAESLLW</sequence>
<organism evidence="2">
    <name type="scientific">marine metagenome</name>
    <dbReference type="NCBI Taxonomy" id="408172"/>
    <lineage>
        <taxon>unclassified sequences</taxon>
        <taxon>metagenomes</taxon>
        <taxon>ecological metagenomes</taxon>
    </lineage>
</organism>
<dbReference type="EMBL" id="UINC01161216">
    <property type="protein sequence ID" value="SVD60272.1"/>
    <property type="molecule type" value="Genomic_DNA"/>
</dbReference>
<proteinExistence type="predicted"/>
<evidence type="ECO:0000256" key="1">
    <source>
        <dbReference type="SAM" id="Phobius"/>
    </source>
</evidence>
<keyword evidence="1" id="KW-0812">Transmembrane</keyword>